<sequence>MTPEALQSILNDCLKMCGFPRACNVRLRIAPIAALGCAAWSDNQIFRDAAVEIVFDQTRLASMSSRTCYDILLHELSHSALQYSAVENPTHTAYFAAICSLFYERYAYKHPADRFPLTDSISVYDVREESTLTRGQALDYAMQWGKKHRDDKLTALQIAELAYADYNAHLQGMRHAEDAATRRSALAGLAMAAMAAITATCVIDLVRPFF</sequence>
<feature type="transmembrane region" description="Helical" evidence="1">
    <location>
        <begin position="185"/>
        <end position="206"/>
    </location>
</feature>
<reference evidence="2 3" key="1">
    <citation type="submission" date="2016-04" db="EMBL/GenBank/DDBJ databases">
        <title>Acidithiobacillus ferrooxidans genome sequencing and assembly.</title>
        <authorList>
            <person name="Zhou Z."/>
        </authorList>
    </citation>
    <scope>NUCLEOTIDE SEQUENCE [LARGE SCALE GENOMIC DNA]</scope>
    <source>
        <strain evidence="2 3">BY0502</strain>
    </source>
</reference>
<keyword evidence="1" id="KW-0472">Membrane</keyword>
<proteinExistence type="predicted"/>
<dbReference type="EMBL" id="LVXZ01000146">
    <property type="protein sequence ID" value="OAP88992.1"/>
    <property type="molecule type" value="Genomic_DNA"/>
</dbReference>
<dbReference type="AlphaFoldDB" id="A0A179BB95"/>
<protein>
    <submittedName>
        <fullName evidence="2">Uncharacterized protein</fullName>
    </submittedName>
</protein>
<evidence type="ECO:0000313" key="3">
    <source>
        <dbReference type="Proteomes" id="UP000078302"/>
    </source>
</evidence>
<evidence type="ECO:0000313" key="2">
    <source>
        <dbReference type="EMBL" id="OAP88992.1"/>
    </source>
</evidence>
<keyword evidence="3" id="KW-1185">Reference proteome</keyword>
<dbReference type="RefSeq" id="WP_064219647.1">
    <property type="nucleotide sequence ID" value="NZ_LVXZ01000146.1"/>
</dbReference>
<evidence type="ECO:0000256" key="1">
    <source>
        <dbReference type="SAM" id="Phobius"/>
    </source>
</evidence>
<dbReference type="Proteomes" id="UP000078302">
    <property type="component" value="Unassembled WGS sequence"/>
</dbReference>
<gene>
    <name evidence="2" type="ORF">A4H96_11030</name>
</gene>
<comment type="caution">
    <text evidence="2">The sequence shown here is derived from an EMBL/GenBank/DDBJ whole genome shotgun (WGS) entry which is preliminary data.</text>
</comment>
<organism evidence="2 3">
    <name type="scientific">Acidithiobacillus ferrooxidans</name>
    <name type="common">Thiobacillus ferrooxidans</name>
    <dbReference type="NCBI Taxonomy" id="920"/>
    <lineage>
        <taxon>Bacteria</taxon>
        <taxon>Pseudomonadati</taxon>
        <taxon>Pseudomonadota</taxon>
        <taxon>Acidithiobacillia</taxon>
        <taxon>Acidithiobacillales</taxon>
        <taxon>Acidithiobacillaceae</taxon>
        <taxon>Acidithiobacillus</taxon>
    </lineage>
</organism>
<keyword evidence="1" id="KW-1133">Transmembrane helix</keyword>
<keyword evidence="1" id="KW-0812">Transmembrane</keyword>
<name>A0A179BB95_ACIFR</name>
<accession>A0A179BB95</accession>